<comment type="caution">
    <text evidence="8">The sequence shown here is derived from an EMBL/GenBank/DDBJ whole genome shotgun (WGS) entry which is preliminary data.</text>
</comment>
<dbReference type="Pfam" id="PF02990">
    <property type="entry name" value="EMP70"/>
    <property type="match status" value="1"/>
</dbReference>
<dbReference type="Proteomes" id="UP001470230">
    <property type="component" value="Unassembled WGS sequence"/>
</dbReference>
<gene>
    <name evidence="8" type="ORF">M9Y10_038848</name>
</gene>
<proteinExistence type="inferred from homology"/>
<feature type="transmembrane region" description="Helical" evidence="7">
    <location>
        <begin position="480"/>
        <end position="500"/>
    </location>
</feature>
<feature type="transmembrane region" description="Helical" evidence="7">
    <location>
        <begin position="321"/>
        <end position="340"/>
    </location>
</feature>
<keyword evidence="4" id="KW-0732">Signal</keyword>
<evidence type="ECO:0000256" key="5">
    <source>
        <dbReference type="ARBA" id="ARBA00022989"/>
    </source>
</evidence>
<comment type="subcellular location">
    <subcellularLocation>
        <location evidence="1">Membrane</location>
        <topology evidence="1">Multi-pass membrane protein</topology>
    </subcellularLocation>
</comment>
<feature type="transmembrane region" description="Helical" evidence="7">
    <location>
        <begin position="360"/>
        <end position="381"/>
    </location>
</feature>
<keyword evidence="6 7" id="KW-0472">Membrane</keyword>
<sequence>MLIFYSLLSFYSIIHKGADFQKGDTGSVQISAMTTNNNLFPIDLKYLCNNISFITDSSLGANLIGKEIHTKSFEFQYGNTKKNELMICSKEINNKEIDYLIRNDYRLNFNINRFKVRDNYSFGLSFGKDSIIYNHFKIYIHYKTSNTTGMNIITGLTGTSESQKSSNKDKITFTFSIQLTKKDTEFDDTIFGTLIHQLYLFIMIIVNIILIFLIIYFSVKSDIDSDSNENSVGIDYEENFWYFMRGDIFRKPKRLSLLCSLSGYGFQLLLTSLFTSFMTYKSESSLIHMFLFFMLLFSLFSGFLSVRLFKMSEGSDWRTLIFYNVFLLPIVIFATFLIGHITNYEMTSSTCLTLNNCLKVLGGCSLHIFLSLIGSIISLTMKVPSLPFKVNLIPKQPVRQPFYLRGLTKISIVGLFVSLNIGISFDVIFRMMYGMRSVSAGPFLAFEVLLLLFLSSFSASLVFLYICVKRESYNWWWSSFLGPAFCGAVYLFLAVIYFFANSLGDFLSFVVFLLSNGLIAAAFAATAGFCGFWSCFLFLRVLYGTLA</sequence>
<name>A0ABR2KA64_9EUKA</name>
<evidence type="ECO:0000256" key="7">
    <source>
        <dbReference type="RuleBase" id="RU363079"/>
    </source>
</evidence>
<dbReference type="PANTHER" id="PTHR10766">
    <property type="entry name" value="TRANSMEMBRANE 9 SUPERFAMILY PROTEIN"/>
    <property type="match status" value="1"/>
</dbReference>
<dbReference type="PANTHER" id="PTHR10766:SF111">
    <property type="entry name" value="TRANSMEMBRANE 9 SUPERFAMILY MEMBER 2"/>
    <property type="match status" value="1"/>
</dbReference>
<feature type="transmembrane region" description="Helical" evidence="7">
    <location>
        <begin position="286"/>
        <end position="309"/>
    </location>
</feature>
<keyword evidence="5 7" id="KW-1133">Transmembrane helix</keyword>
<feature type="transmembrane region" description="Helical" evidence="7">
    <location>
        <begin position="443"/>
        <end position="468"/>
    </location>
</feature>
<evidence type="ECO:0000256" key="1">
    <source>
        <dbReference type="ARBA" id="ARBA00004141"/>
    </source>
</evidence>
<feature type="transmembrane region" description="Helical" evidence="7">
    <location>
        <begin position="255"/>
        <end position="280"/>
    </location>
</feature>
<accession>A0ABR2KA64</accession>
<dbReference type="EMBL" id="JAPFFF010000006">
    <property type="protein sequence ID" value="KAK8887791.1"/>
    <property type="molecule type" value="Genomic_DNA"/>
</dbReference>
<dbReference type="InterPro" id="IPR004240">
    <property type="entry name" value="EMP70"/>
</dbReference>
<protein>
    <recommendedName>
        <fullName evidence="7">Transmembrane 9 superfamily member</fullName>
    </recommendedName>
</protein>
<keyword evidence="9" id="KW-1185">Reference proteome</keyword>
<feature type="transmembrane region" description="Helical" evidence="7">
    <location>
        <begin position="402"/>
        <end position="423"/>
    </location>
</feature>
<evidence type="ECO:0000313" key="9">
    <source>
        <dbReference type="Proteomes" id="UP001470230"/>
    </source>
</evidence>
<organism evidence="8 9">
    <name type="scientific">Tritrichomonas musculus</name>
    <dbReference type="NCBI Taxonomy" id="1915356"/>
    <lineage>
        <taxon>Eukaryota</taxon>
        <taxon>Metamonada</taxon>
        <taxon>Parabasalia</taxon>
        <taxon>Tritrichomonadida</taxon>
        <taxon>Tritrichomonadidae</taxon>
        <taxon>Tritrichomonas</taxon>
    </lineage>
</organism>
<evidence type="ECO:0000256" key="3">
    <source>
        <dbReference type="ARBA" id="ARBA00022692"/>
    </source>
</evidence>
<keyword evidence="3 7" id="KW-0812">Transmembrane</keyword>
<comment type="similarity">
    <text evidence="2 7">Belongs to the nonaspanin (TM9SF) (TC 9.A.2) family.</text>
</comment>
<feature type="transmembrane region" description="Helical" evidence="7">
    <location>
        <begin position="198"/>
        <end position="219"/>
    </location>
</feature>
<feature type="transmembrane region" description="Helical" evidence="7">
    <location>
        <begin position="506"/>
        <end position="539"/>
    </location>
</feature>
<reference evidence="8 9" key="1">
    <citation type="submission" date="2024-04" db="EMBL/GenBank/DDBJ databases">
        <title>Tritrichomonas musculus Genome.</title>
        <authorList>
            <person name="Alves-Ferreira E."/>
            <person name="Grigg M."/>
            <person name="Lorenzi H."/>
            <person name="Galac M."/>
        </authorList>
    </citation>
    <scope>NUCLEOTIDE SEQUENCE [LARGE SCALE GENOMIC DNA]</scope>
    <source>
        <strain evidence="8 9">EAF2021</strain>
    </source>
</reference>
<evidence type="ECO:0000256" key="4">
    <source>
        <dbReference type="ARBA" id="ARBA00022729"/>
    </source>
</evidence>
<evidence type="ECO:0000313" key="8">
    <source>
        <dbReference type="EMBL" id="KAK8887791.1"/>
    </source>
</evidence>
<evidence type="ECO:0000256" key="6">
    <source>
        <dbReference type="ARBA" id="ARBA00023136"/>
    </source>
</evidence>
<evidence type="ECO:0000256" key="2">
    <source>
        <dbReference type="ARBA" id="ARBA00005227"/>
    </source>
</evidence>